<name>A0AAE0FGZ3_9CHLO</name>
<evidence type="ECO:0000256" key="1">
    <source>
        <dbReference type="SAM" id="MobiDB-lite"/>
    </source>
</evidence>
<dbReference type="Proteomes" id="UP001190700">
    <property type="component" value="Unassembled WGS sequence"/>
</dbReference>
<proteinExistence type="predicted"/>
<keyword evidence="3" id="KW-1185">Reference proteome</keyword>
<evidence type="ECO:0000313" key="3">
    <source>
        <dbReference type="Proteomes" id="UP001190700"/>
    </source>
</evidence>
<evidence type="ECO:0000313" key="2">
    <source>
        <dbReference type="EMBL" id="KAK3259131.1"/>
    </source>
</evidence>
<gene>
    <name evidence="2" type="ORF">CYMTET_31861</name>
</gene>
<protein>
    <submittedName>
        <fullName evidence="2">Uncharacterized protein</fullName>
    </submittedName>
</protein>
<feature type="non-terminal residue" evidence="2">
    <location>
        <position position="138"/>
    </location>
</feature>
<feature type="compositionally biased region" description="Basic and acidic residues" evidence="1">
    <location>
        <begin position="22"/>
        <end position="36"/>
    </location>
</feature>
<organism evidence="2 3">
    <name type="scientific">Cymbomonas tetramitiformis</name>
    <dbReference type="NCBI Taxonomy" id="36881"/>
    <lineage>
        <taxon>Eukaryota</taxon>
        <taxon>Viridiplantae</taxon>
        <taxon>Chlorophyta</taxon>
        <taxon>Pyramimonadophyceae</taxon>
        <taxon>Pyramimonadales</taxon>
        <taxon>Pyramimonadaceae</taxon>
        <taxon>Cymbomonas</taxon>
    </lineage>
</organism>
<feature type="region of interest" description="Disordered" evidence="1">
    <location>
        <begin position="85"/>
        <end position="138"/>
    </location>
</feature>
<feature type="region of interest" description="Disordered" evidence="1">
    <location>
        <begin position="1"/>
        <end position="50"/>
    </location>
</feature>
<accession>A0AAE0FGZ3</accession>
<dbReference type="AlphaFoldDB" id="A0AAE0FGZ3"/>
<reference evidence="2 3" key="1">
    <citation type="journal article" date="2015" name="Genome Biol. Evol.">
        <title>Comparative Genomics of a Bacterivorous Green Alga Reveals Evolutionary Causalities and Consequences of Phago-Mixotrophic Mode of Nutrition.</title>
        <authorList>
            <person name="Burns J.A."/>
            <person name="Paasch A."/>
            <person name="Narechania A."/>
            <person name="Kim E."/>
        </authorList>
    </citation>
    <scope>NUCLEOTIDE SEQUENCE [LARGE SCALE GENOMIC DNA]</scope>
    <source>
        <strain evidence="2 3">PLY_AMNH</strain>
    </source>
</reference>
<feature type="non-terminal residue" evidence="2">
    <location>
        <position position="1"/>
    </location>
</feature>
<feature type="compositionally biased region" description="Basic residues" evidence="1">
    <location>
        <begin position="126"/>
        <end position="138"/>
    </location>
</feature>
<dbReference type="EMBL" id="LGRX02018960">
    <property type="protein sequence ID" value="KAK3259131.1"/>
    <property type="molecule type" value="Genomic_DNA"/>
</dbReference>
<comment type="caution">
    <text evidence="2">The sequence shown here is derived from an EMBL/GenBank/DDBJ whole genome shotgun (WGS) entry which is preliminary data.</text>
</comment>
<sequence length="138" mass="14477">TALGGVTDGAAGSRRRPARPADGARRNTDGVARHDGFAATDGRPRHAGRLGRVTDGARAEVTTAPRVTDGAGGLYTRRRCGLHRRRRGFPRTAPGGLTDGVKGLSPMALRGSPTAPGGVTDVARAGYRRRGGLHRRRH</sequence>